<feature type="chain" id="PRO_5011783557" evidence="1">
    <location>
        <begin position="22"/>
        <end position="526"/>
    </location>
</feature>
<dbReference type="AlphaFoldDB" id="A0A1H8R322"/>
<dbReference type="Gene3D" id="1.25.40.390">
    <property type="match status" value="1"/>
</dbReference>
<dbReference type="SUPFAM" id="SSF48452">
    <property type="entry name" value="TPR-like"/>
    <property type="match status" value="1"/>
</dbReference>
<dbReference type="Proteomes" id="UP000198657">
    <property type="component" value="Unassembled WGS sequence"/>
</dbReference>
<reference evidence="3" key="1">
    <citation type="submission" date="2016-10" db="EMBL/GenBank/DDBJ databases">
        <authorList>
            <person name="Varghese N."/>
            <person name="Submissions S."/>
        </authorList>
    </citation>
    <scope>NUCLEOTIDE SEQUENCE [LARGE SCALE GENOMIC DNA]</scope>
    <source>
        <strain evidence="3">CGMCC 1.8704</strain>
    </source>
</reference>
<dbReference type="InterPro" id="IPR011990">
    <property type="entry name" value="TPR-like_helical_dom_sf"/>
</dbReference>
<evidence type="ECO:0000256" key="1">
    <source>
        <dbReference type="SAM" id="SignalP"/>
    </source>
</evidence>
<feature type="signal peptide" evidence="1">
    <location>
        <begin position="1"/>
        <end position="21"/>
    </location>
</feature>
<keyword evidence="3" id="KW-1185">Reference proteome</keyword>
<dbReference type="RefSeq" id="WP_091173676.1">
    <property type="nucleotide sequence ID" value="NZ_CBCSFM010000008.1"/>
</dbReference>
<evidence type="ECO:0000313" key="3">
    <source>
        <dbReference type="Proteomes" id="UP000198657"/>
    </source>
</evidence>
<dbReference type="OrthoDB" id="725917at2"/>
<dbReference type="EMBL" id="FODN01000009">
    <property type="protein sequence ID" value="SEO61059.1"/>
    <property type="molecule type" value="Genomic_DNA"/>
</dbReference>
<dbReference type="InterPro" id="IPR041662">
    <property type="entry name" value="SusD-like_2"/>
</dbReference>
<proteinExistence type="predicted"/>
<keyword evidence="1" id="KW-0732">Signal</keyword>
<protein>
    <submittedName>
        <fullName evidence="2">Starch-binding associating with outer membrane</fullName>
    </submittedName>
</protein>
<gene>
    <name evidence="2" type="ORF">SAMN04487942_3201</name>
</gene>
<organism evidence="2 3">
    <name type="scientific">Flavobacterium sinopsychrotolerans</name>
    <dbReference type="NCBI Taxonomy" id="604089"/>
    <lineage>
        <taxon>Bacteria</taxon>
        <taxon>Pseudomonadati</taxon>
        <taxon>Bacteroidota</taxon>
        <taxon>Flavobacteriia</taxon>
        <taxon>Flavobacteriales</taxon>
        <taxon>Flavobacteriaceae</taxon>
        <taxon>Flavobacterium</taxon>
    </lineage>
</organism>
<dbReference type="STRING" id="604089.SAMN04487942_3201"/>
<sequence>MKKLLISILSIAALLTTTVSCTDQLEEINQNPNAPAVPFIPAYAFYNNAVVFVMDQSRGSFSSGRMALPWVQYSAQRNYTEEDRFQFREGTNQALYTNYYLAAQDFKTVIDLNTDPSTKIANSPYGDNNNQIAAARVMLAYTFLQLVDAYGDVPYYSYGNKDADFQALQSLEGFEKPKFASQVKIYTDLMKELKEAAAMVVTSQPVVFTKGDQLFKTPAKLVKFANSLRLRIATRVKGVVPGAEAHITEAIASGVMTSNADNVGVKYEANDNNPSPFYEDFWISNRTDFAISNTFVDLLKGNLGTFGVDPRLQKYAAPITATKAQVKAKTYVETDDLTKYVGMPYGITSAQAAGQRVGTSFWSSNVLKQDYTEILMEYAEVEFLLAENNAWNNTNYQKGVRASMERWGVSTVKITAYLATLAPANQANVITQKYIALFMQPYEAFAEYRRTGYPNTLLQPGGTYNLNNPISGVTTYTFIALNNLTAMPARFTYPVNLQQLNGDNVTAAASAIGGDELDTKLIWAKQ</sequence>
<dbReference type="Pfam" id="PF12771">
    <property type="entry name" value="SusD-like_2"/>
    <property type="match status" value="1"/>
</dbReference>
<dbReference type="PROSITE" id="PS51257">
    <property type="entry name" value="PROKAR_LIPOPROTEIN"/>
    <property type="match status" value="1"/>
</dbReference>
<name>A0A1H8R322_9FLAO</name>
<evidence type="ECO:0000313" key="2">
    <source>
        <dbReference type="EMBL" id="SEO61059.1"/>
    </source>
</evidence>
<accession>A0A1H8R322</accession>